<organism evidence="5 6">
    <name type="scientific">Secundilactobacillus collinoides DSM 20515 = JCM 1123</name>
    <dbReference type="NCBI Taxonomy" id="1423733"/>
    <lineage>
        <taxon>Bacteria</taxon>
        <taxon>Bacillati</taxon>
        <taxon>Bacillota</taxon>
        <taxon>Bacilli</taxon>
        <taxon>Lactobacillales</taxon>
        <taxon>Lactobacillaceae</taxon>
        <taxon>Secundilactobacillus</taxon>
    </lineage>
</organism>
<comment type="caution">
    <text evidence="5">The sequence shown here is derived from an EMBL/GenBank/DDBJ whole genome shotgun (WGS) entry which is preliminary data.</text>
</comment>
<dbReference type="InterPro" id="IPR055166">
    <property type="entry name" value="Transc_reg_Sar_Rot_HTH"/>
</dbReference>
<dbReference type="PANTHER" id="PTHR33164:SF43">
    <property type="entry name" value="HTH-TYPE TRANSCRIPTIONAL REPRESSOR YETL"/>
    <property type="match status" value="1"/>
</dbReference>
<dbReference type="InterPro" id="IPR039422">
    <property type="entry name" value="MarR/SlyA-like"/>
</dbReference>
<dbReference type="GO" id="GO:0006950">
    <property type="term" value="P:response to stress"/>
    <property type="evidence" value="ECO:0007669"/>
    <property type="project" value="TreeGrafter"/>
</dbReference>
<dbReference type="GO" id="GO:0003700">
    <property type="term" value="F:DNA-binding transcription factor activity"/>
    <property type="evidence" value="ECO:0007669"/>
    <property type="project" value="InterPro"/>
</dbReference>
<accession>A0A0R2BF20</accession>
<evidence type="ECO:0000256" key="2">
    <source>
        <dbReference type="ARBA" id="ARBA00023125"/>
    </source>
</evidence>
<dbReference type="Pfam" id="PF22381">
    <property type="entry name" value="Staph_reg_Sar_Rot"/>
    <property type="match status" value="1"/>
</dbReference>
<protein>
    <submittedName>
        <fullName evidence="5">Transcriptional regulator</fullName>
    </submittedName>
</protein>
<dbReference type="InterPro" id="IPR036390">
    <property type="entry name" value="WH_DNA-bd_sf"/>
</dbReference>
<keyword evidence="2" id="KW-0238">DNA-binding</keyword>
<dbReference type="SMART" id="SM00347">
    <property type="entry name" value="HTH_MARR"/>
    <property type="match status" value="1"/>
</dbReference>
<dbReference type="PROSITE" id="PS50995">
    <property type="entry name" value="HTH_MARR_2"/>
    <property type="match status" value="1"/>
</dbReference>
<sequence>MEVQQLLDEYIDVYIKSLKYLDTFVSEPAMEYNLSFEQYLILHDIAEKANVTLARIADKRGVTRSAISRQIKVLLNLDYIYQQRDEKDHRRQYLHLTPRGRQIEEIVTKKARSRFGSWVDIFGEEKAESLLAFIKQFSKVTKLENGGKSAEEGD</sequence>
<evidence type="ECO:0000256" key="1">
    <source>
        <dbReference type="ARBA" id="ARBA00023015"/>
    </source>
</evidence>
<keyword evidence="1" id="KW-0805">Transcription regulation</keyword>
<dbReference type="EMBL" id="AYYR01000089">
    <property type="protein sequence ID" value="KRM74259.1"/>
    <property type="molecule type" value="Genomic_DNA"/>
</dbReference>
<keyword evidence="3" id="KW-0804">Transcription</keyword>
<dbReference type="PATRIC" id="fig|1423733.4.peg.281"/>
<dbReference type="Proteomes" id="UP000051845">
    <property type="component" value="Unassembled WGS sequence"/>
</dbReference>
<dbReference type="STRING" id="33960.TY91_00030"/>
<dbReference type="PANTHER" id="PTHR33164">
    <property type="entry name" value="TRANSCRIPTIONAL REGULATOR, MARR FAMILY"/>
    <property type="match status" value="1"/>
</dbReference>
<proteinExistence type="predicted"/>
<evidence type="ECO:0000256" key="3">
    <source>
        <dbReference type="ARBA" id="ARBA00023163"/>
    </source>
</evidence>
<name>A0A0R2BF20_SECCO</name>
<dbReference type="GO" id="GO:0003677">
    <property type="term" value="F:DNA binding"/>
    <property type="evidence" value="ECO:0007669"/>
    <property type="project" value="UniProtKB-KW"/>
</dbReference>
<dbReference type="InterPro" id="IPR000835">
    <property type="entry name" value="HTH_MarR-typ"/>
</dbReference>
<dbReference type="Gene3D" id="1.10.10.10">
    <property type="entry name" value="Winged helix-like DNA-binding domain superfamily/Winged helix DNA-binding domain"/>
    <property type="match status" value="1"/>
</dbReference>
<evidence type="ECO:0000313" key="6">
    <source>
        <dbReference type="Proteomes" id="UP000051845"/>
    </source>
</evidence>
<evidence type="ECO:0000259" key="4">
    <source>
        <dbReference type="PROSITE" id="PS50995"/>
    </source>
</evidence>
<reference evidence="5 6" key="1">
    <citation type="journal article" date="2015" name="Genome Announc.">
        <title>Expanding the biotechnology potential of lactobacilli through comparative genomics of 213 strains and associated genera.</title>
        <authorList>
            <person name="Sun Z."/>
            <person name="Harris H.M."/>
            <person name="McCann A."/>
            <person name="Guo C."/>
            <person name="Argimon S."/>
            <person name="Zhang W."/>
            <person name="Yang X."/>
            <person name="Jeffery I.B."/>
            <person name="Cooney J.C."/>
            <person name="Kagawa T.F."/>
            <person name="Liu W."/>
            <person name="Song Y."/>
            <person name="Salvetti E."/>
            <person name="Wrobel A."/>
            <person name="Rasinkangas P."/>
            <person name="Parkhill J."/>
            <person name="Rea M.C."/>
            <person name="O'Sullivan O."/>
            <person name="Ritari J."/>
            <person name="Douillard F.P."/>
            <person name="Paul Ross R."/>
            <person name="Yang R."/>
            <person name="Briner A.E."/>
            <person name="Felis G.E."/>
            <person name="de Vos W.M."/>
            <person name="Barrangou R."/>
            <person name="Klaenhammer T.R."/>
            <person name="Caufield P.W."/>
            <person name="Cui Y."/>
            <person name="Zhang H."/>
            <person name="O'Toole P.W."/>
        </authorList>
    </citation>
    <scope>NUCLEOTIDE SEQUENCE [LARGE SCALE GENOMIC DNA]</scope>
    <source>
        <strain evidence="5 6">DSM 20515</strain>
    </source>
</reference>
<feature type="domain" description="HTH marR-type" evidence="4">
    <location>
        <begin position="1"/>
        <end position="139"/>
    </location>
</feature>
<dbReference type="InterPro" id="IPR036388">
    <property type="entry name" value="WH-like_DNA-bd_sf"/>
</dbReference>
<gene>
    <name evidence="5" type="ORF">FC82_GL000258</name>
</gene>
<evidence type="ECO:0000313" key="5">
    <source>
        <dbReference type="EMBL" id="KRM74259.1"/>
    </source>
</evidence>
<dbReference type="RefSeq" id="WP_054762796.1">
    <property type="nucleotide sequence ID" value="NZ_AYYR01000089.1"/>
</dbReference>
<dbReference type="SUPFAM" id="SSF46785">
    <property type="entry name" value="Winged helix' DNA-binding domain"/>
    <property type="match status" value="1"/>
</dbReference>
<dbReference type="AlphaFoldDB" id="A0A0R2BF20"/>